<comment type="caution">
    <text evidence="1">The sequence shown here is derived from an EMBL/GenBank/DDBJ whole genome shotgun (WGS) entry which is preliminary data.</text>
</comment>
<dbReference type="EMBL" id="SZYD01000009">
    <property type="protein sequence ID" value="KAD5316816.1"/>
    <property type="molecule type" value="Genomic_DNA"/>
</dbReference>
<accession>A0A5N6NPX8</accession>
<dbReference type="Proteomes" id="UP000326396">
    <property type="component" value="Linkage Group LG17"/>
</dbReference>
<dbReference type="InterPro" id="IPR055280">
    <property type="entry name" value="TIC32"/>
</dbReference>
<sequence length="324" mass="35270">MWILSWKGATGFSASSTAEEVTCGIEAHGLTAIITGPTSGIGQETARILALRGVHVVMGVRNTTAGLKIKQELIKQIPKAKIDVMEVDVASLKSVNKFVTEFKASGLPLNILIANAGMMAPPFSLSEDNIELQFATNHIGHFHMTNGLLETMKNSAIKSGVQGRIVILSSEVHKMSYKEGIRFDKINEVCNYISYNALLAYGQSKLANALHAKELSRQLKEDGVNITVNSLHPGVIATNLARHTAWMRVVFGYIVRLFLKNVEQGASTTCYLALHPGAKGISGEYWADNNISTASGFVNDPEFVKKFWDFSVELVDRTLASSSL</sequence>
<evidence type="ECO:0008006" key="3">
    <source>
        <dbReference type="Google" id="ProtNLM"/>
    </source>
</evidence>
<dbReference type="PRINTS" id="PR00081">
    <property type="entry name" value="GDHRDH"/>
</dbReference>
<dbReference type="SUPFAM" id="SSF51735">
    <property type="entry name" value="NAD(P)-binding Rossmann-fold domains"/>
    <property type="match status" value="1"/>
</dbReference>
<dbReference type="InterPro" id="IPR002347">
    <property type="entry name" value="SDR_fam"/>
</dbReference>
<name>A0A5N6NPX8_9ASTR</name>
<reference evidence="1 2" key="1">
    <citation type="submission" date="2019-05" db="EMBL/GenBank/DDBJ databases">
        <title>Mikania micrantha, genome provides insights into the molecular mechanism of rapid growth.</title>
        <authorList>
            <person name="Liu B."/>
        </authorList>
    </citation>
    <scope>NUCLEOTIDE SEQUENCE [LARGE SCALE GENOMIC DNA]</scope>
    <source>
        <strain evidence="1">NLD-2019</strain>
        <tissue evidence="1">Leaf</tissue>
    </source>
</reference>
<evidence type="ECO:0000313" key="2">
    <source>
        <dbReference type="Proteomes" id="UP000326396"/>
    </source>
</evidence>
<evidence type="ECO:0000313" key="1">
    <source>
        <dbReference type="EMBL" id="KAD5316816.1"/>
    </source>
</evidence>
<dbReference type="InterPro" id="IPR036291">
    <property type="entry name" value="NAD(P)-bd_dom_sf"/>
</dbReference>
<dbReference type="Pfam" id="PF00106">
    <property type="entry name" value="adh_short"/>
    <property type="match status" value="1"/>
</dbReference>
<dbReference type="AlphaFoldDB" id="A0A5N6NPX8"/>
<protein>
    <recommendedName>
        <fullName evidence="3">Short-chain dehydrogenase TIC 32, chloroplastic</fullName>
    </recommendedName>
</protein>
<dbReference type="Gene3D" id="3.40.50.720">
    <property type="entry name" value="NAD(P)-binding Rossmann-like Domain"/>
    <property type="match status" value="1"/>
</dbReference>
<dbReference type="PANTHER" id="PTHR48476">
    <property type="entry name" value="SHORT-CHAIN DEHYDROGENASE TIC 32, CHLOROPLASTIC-LIKE"/>
    <property type="match status" value="1"/>
</dbReference>
<organism evidence="1 2">
    <name type="scientific">Mikania micrantha</name>
    <name type="common">bitter vine</name>
    <dbReference type="NCBI Taxonomy" id="192012"/>
    <lineage>
        <taxon>Eukaryota</taxon>
        <taxon>Viridiplantae</taxon>
        <taxon>Streptophyta</taxon>
        <taxon>Embryophyta</taxon>
        <taxon>Tracheophyta</taxon>
        <taxon>Spermatophyta</taxon>
        <taxon>Magnoliopsida</taxon>
        <taxon>eudicotyledons</taxon>
        <taxon>Gunneridae</taxon>
        <taxon>Pentapetalae</taxon>
        <taxon>asterids</taxon>
        <taxon>campanulids</taxon>
        <taxon>Asterales</taxon>
        <taxon>Asteraceae</taxon>
        <taxon>Asteroideae</taxon>
        <taxon>Heliantheae alliance</taxon>
        <taxon>Eupatorieae</taxon>
        <taxon>Mikania</taxon>
    </lineage>
</organism>
<dbReference type="PANTHER" id="PTHR48476:SF3">
    <property type="entry name" value="VERY-LONG-CHAIN 3-OXOACYL-COA REDUCTASE"/>
    <property type="match status" value="1"/>
</dbReference>
<proteinExistence type="predicted"/>
<keyword evidence="2" id="KW-1185">Reference proteome</keyword>
<gene>
    <name evidence="1" type="ORF">E3N88_16762</name>
</gene>
<dbReference type="OrthoDB" id="191139at2759"/>
<dbReference type="CDD" id="cd05327">
    <property type="entry name" value="retinol-DH_like_SDR_c_like"/>
    <property type="match status" value="1"/>
</dbReference>